<dbReference type="RefSeq" id="WP_008817430.1">
    <property type="nucleotide sequence ID" value="NZ_AP025565.1"/>
</dbReference>
<reference evidence="2" key="2">
    <citation type="journal article" date="2022" name="Clin. Infect. Dis.">
        <title>Association between Clostridium innocuum and antibiotic-associated diarrhea in adults and children: A cross-sectional study and comparative genomics analysis.</title>
        <authorList>
            <person name="Cherny K.E."/>
            <person name="Muscat E.B."/>
            <person name="Balaji A."/>
            <person name="Mukherjee J."/>
            <person name="Ozer E.A."/>
            <person name="Angarone M.P."/>
            <person name="Hauser A.R."/>
            <person name="Sichel J.S."/>
            <person name="Amponsah E."/>
            <person name="Kociolek L.K."/>
        </authorList>
    </citation>
    <scope>NUCLEOTIDE SEQUENCE</scope>
    <source>
        <strain evidence="2">NU1-AC-029v</strain>
    </source>
</reference>
<evidence type="ECO:0000259" key="1">
    <source>
        <dbReference type="SMART" id="SM00909"/>
    </source>
</evidence>
<protein>
    <submittedName>
        <fullName evidence="2">GerMN domain-containing protein</fullName>
    </submittedName>
    <submittedName>
        <fullName evidence="3">Spore gernimation protein GerM</fullName>
    </submittedName>
</protein>
<sequence length="326" mass="36440">MKKTFKKQMAVVFGAIAMIGYLSVRFFPAQEQSASPVISTKDETKHMQIYMMDSDKTLVPLSIPVSEEMSEEDKLALMFSYMSGKQEIKGFTPLFTKECTLQSSSIKNGIVSLYFDDSLKNYDKENELRILEAITWGATQFHDIEQVKLYLNDKQLTSMPNAQTPIPEILNRSIGINHFETSTTTLHDSASLTVFYTKKVQGNEYMVPKSKRVAQSQGDALKASVENILSDISVSSALDQPLYADDIKVSSFDVYDGSLIVNLNKNILASNRTVKQDVYNALVLSLAALPGIEKVEVRVDGVTVSPKDQKEDMVSVYALTYNEVQF</sequence>
<dbReference type="Pfam" id="PF10646">
    <property type="entry name" value="Germane"/>
    <property type="match status" value="2"/>
</dbReference>
<dbReference type="EMBL" id="JAKTMA010000006">
    <property type="protein sequence ID" value="MCR0232079.1"/>
    <property type="molecule type" value="Genomic_DNA"/>
</dbReference>
<dbReference type="Proteomes" id="UP000604383">
    <property type="component" value="Unassembled WGS sequence"/>
</dbReference>
<accession>A0A174ZS66</accession>
<organism evidence="2 4">
    <name type="scientific">Clostridium innocuum</name>
    <dbReference type="NCBI Taxonomy" id="1522"/>
    <lineage>
        <taxon>Bacteria</taxon>
        <taxon>Bacillati</taxon>
        <taxon>Bacillota</taxon>
        <taxon>Clostridia</taxon>
        <taxon>Eubacteriales</taxon>
        <taxon>Clostridiaceae</taxon>
        <taxon>Clostridium</taxon>
    </lineage>
</organism>
<evidence type="ECO:0000313" key="2">
    <source>
        <dbReference type="EMBL" id="MCR0232079.1"/>
    </source>
</evidence>
<proteinExistence type="predicted"/>
<gene>
    <name evidence="3" type="ORF">GT664_04150</name>
    <name evidence="2" type="ORF">MKC95_04760</name>
</gene>
<feature type="domain" description="GerMN" evidence="1">
    <location>
        <begin position="221"/>
        <end position="308"/>
    </location>
</feature>
<dbReference type="EMBL" id="WWTN01000005">
    <property type="protein sequence ID" value="MZH54970.1"/>
    <property type="molecule type" value="Genomic_DNA"/>
</dbReference>
<evidence type="ECO:0000313" key="4">
    <source>
        <dbReference type="Proteomes" id="UP001203972"/>
    </source>
</evidence>
<dbReference type="Proteomes" id="UP001203972">
    <property type="component" value="Unassembled WGS sequence"/>
</dbReference>
<feature type="domain" description="GerMN" evidence="1">
    <location>
        <begin position="75"/>
        <end position="160"/>
    </location>
</feature>
<dbReference type="SMART" id="SM00909">
    <property type="entry name" value="Germane"/>
    <property type="match status" value="2"/>
</dbReference>
<name>A0A174ZS66_CLOIN</name>
<dbReference type="AlphaFoldDB" id="A0A174ZS66"/>
<reference evidence="3" key="1">
    <citation type="journal article" date="2019" name="Nat. Med.">
        <title>A library of human gut bacterial isolates paired with longitudinal multiomics data enables mechanistic microbiome research.</title>
        <authorList>
            <person name="Poyet M."/>
            <person name="Groussin M."/>
            <person name="Gibbons S.M."/>
            <person name="Avila-Pacheco J."/>
            <person name="Jiang X."/>
            <person name="Kearney S.M."/>
            <person name="Perrotta A.R."/>
            <person name="Berdy B."/>
            <person name="Zhao S."/>
            <person name="Lieberman T.D."/>
            <person name="Swanson P.K."/>
            <person name="Smith M."/>
            <person name="Roesemann S."/>
            <person name="Alexander J.E."/>
            <person name="Rich S.A."/>
            <person name="Livny J."/>
            <person name="Vlamakis H."/>
            <person name="Clish C."/>
            <person name="Bullock K."/>
            <person name="Deik A."/>
            <person name="Scott J."/>
            <person name="Pierce K.A."/>
            <person name="Xavier R.J."/>
            <person name="Alm E.J."/>
        </authorList>
    </citation>
    <scope>NUCLEOTIDE SEQUENCE</scope>
    <source>
        <strain evidence="3">BIOML-A12</strain>
    </source>
</reference>
<comment type="caution">
    <text evidence="2">The sequence shown here is derived from an EMBL/GenBank/DDBJ whole genome shotgun (WGS) entry which is preliminary data.</text>
</comment>
<evidence type="ECO:0000313" key="3">
    <source>
        <dbReference type="EMBL" id="MZH54970.1"/>
    </source>
</evidence>
<dbReference type="InterPro" id="IPR019606">
    <property type="entry name" value="GerMN"/>
</dbReference>